<dbReference type="PANTHER" id="PTHR35936:SF17">
    <property type="entry name" value="ARGININE-BINDING EXTRACELLULAR PROTEIN ARTP"/>
    <property type="match status" value="1"/>
</dbReference>
<dbReference type="AlphaFoldDB" id="A0A366E4P5"/>
<name>A0A366E4P5_9HYPH</name>
<dbReference type="PANTHER" id="PTHR35936">
    <property type="entry name" value="MEMBRANE-BOUND LYTIC MUREIN TRANSGLYCOSYLASE F"/>
    <property type="match status" value="1"/>
</dbReference>
<feature type="signal peptide" evidence="2">
    <location>
        <begin position="1"/>
        <end position="39"/>
    </location>
</feature>
<gene>
    <name evidence="4" type="ORF">DFR47_102122</name>
</gene>
<dbReference type="SMART" id="SM00062">
    <property type="entry name" value="PBPb"/>
    <property type="match status" value="1"/>
</dbReference>
<evidence type="ECO:0000259" key="3">
    <source>
        <dbReference type="SMART" id="SM00062"/>
    </source>
</evidence>
<evidence type="ECO:0000313" key="5">
    <source>
        <dbReference type="Proteomes" id="UP000252893"/>
    </source>
</evidence>
<dbReference type="Gene3D" id="3.40.190.10">
    <property type="entry name" value="Periplasmic binding protein-like II"/>
    <property type="match status" value="2"/>
</dbReference>
<evidence type="ECO:0000313" key="4">
    <source>
        <dbReference type="EMBL" id="RBO97340.1"/>
    </source>
</evidence>
<reference evidence="4 5" key="1">
    <citation type="submission" date="2018-06" db="EMBL/GenBank/DDBJ databases">
        <title>Genomic Encyclopedia of Type Strains, Phase IV (KMG-IV): sequencing the most valuable type-strain genomes for metagenomic binning, comparative biology and taxonomic classification.</title>
        <authorList>
            <person name="Goeker M."/>
        </authorList>
    </citation>
    <scope>NUCLEOTIDE SEQUENCE [LARGE SCALE GENOMIC DNA]</scope>
    <source>
        <strain evidence="4 5">DSM 25619</strain>
    </source>
</reference>
<keyword evidence="5" id="KW-1185">Reference proteome</keyword>
<comment type="caution">
    <text evidence="4">The sequence shown here is derived from an EMBL/GenBank/DDBJ whole genome shotgun (WGS) entry which is preliminary data.</text>
</comment>
<dbReference type="Pfam" id="PF00497">
    <property type="entry name" value="SBP_bac_3"/>
    <property type="match status" value="1"/>
</dbReference>
<dbReference type="SUPFAM" id="SSF53850">
    <property type="entry name" value="Periplasmic binding protein-like II"/>
    <property type="match status" value="1"/>
</dbReference>
<proteinExistence type="predicted"/>
<evidence type="ECO:0000256" key="2">
    <source>
        <dbReference type="SAM" id="SignalP"/>
    </source>
</evidence>
<sequence length="298" mass="32226">MNKNNCKQGASMKISLITKSLLASAMLLGAVSASVTAQAEEKKWTKVTIATEGAYRPYNFTKADGTLDGYEIELSKYLCDHMKVECTIVATPFDSMIPALNAGKFDAIMAGLTATAKREETIDFSVSYGLTPQTFATLKDSPYAKLPHTGETAFLANDDEATKKLISEFATSIEGRTVGVQTASLGLTLLNTYFKDSADIREYKTTEQHDLDLKSGRVDLVVASLAYLADAAKKPGNEDMVLTGPYFKGGVLGRGVAVGLRKNEPELQKKFSEAIEAAKADGTIKKLSEKWFGFDVTP</sequence>
<keyword evidence="1 2" id="KW-0732">Signal</keyword>
<evidence type="ECO:0000256" key="1">
    <source>
        <dbReference type="ARBA" id="ARBA00022729"/>
    </source>
</evidence>
<protein>
    <submittedName>
        <fullName evidence="4">Amino acid ABC transporter substrate-binding protein (PAAT family)</fullName>
    </submittedName>
</protein>
<feature type="domain" description="Solute-binding protein family 3/N-terminal" evidence="3">
    <location>
        <begin position="46"/>
        <end position="295"/>
    </location>
</feature>
<accession>A0A366E4P5</accession>
<dbReference type="EMBL" id="QNRH01000002">
    <property type="protein sequence ID" value="RBO97340.1"/>
    <property type="molecule type" value="Genomic_DNA"/>
</dbReference>
<dbReference type="InterPro" id="IPR001638">
    <property type="entry name" value="Solute-binding_3/MltF_N"/>
</dbReference>
<organism evidence="4 5">
    <name type="scientific">Pseudochrobactrum asaccharolyticum</name>
    <dbReference type="NCBI Taxonomy" id="354351"/>
    <lineage>
        <taxon>Bacteria</taxon>
        <taxon>Pseudomonadati</taxon>
        <taxon>Pseudomonadota</taxon>
        <taxon>Alphaproteobacteria</taxon>
        <taxon>Hyphomicrobiales</taxon>
        <taxon>Brucellaceae</taxon>
        <taxon>Pseudochrobactrum</taxon>
    </lineage>
</organism>
<dbReference type="Proteomes" id="UP000252893">
    <property type="component" value="Unassembled WGS sequence"/>
</dbReference>
<feature type="chain" id="PRO_5016727453" evidence="2">
    <location>
        <begin position="40"/>
        <end position="298"/>
    </location>
</feature>